<feature type="transmembrane region" description="Helical" evidence="1">
    <location>
        <begin position="129"/>
        <end position="154"/>
    </location>
</feature>
<organism evidence="2 3">
    <name type="scientific">Bradyrhizobium sediminis</name>
    <dbReference type="NCBI Taxonomy" id="2840469"/>
    <lineage>
        <taxon>Bacteria</taxon>
        <taxon>Pseudomonadati</taxon>
        <taxon>Pseudomonadota</taxon>
        <taxon>Alphaproteobacteria</taxon>
        <taxon>Hyphomicrobiales</taxon>
        <taxon>Nitrobacteraceae</taxon>
        <taxon>Bradyrhizobium</taxon>
    </lineage>
</organism>
<dbReference type="EMBL" id="CP076135">
    <property type="protein sequence ID" value="QWG19302.1"/>
    <property type="molecule type" value="Genomic_DNA"/>
</dbReference>
<dbReference type="KEGG" id="bsei:KMZ68_05435"/>
<gene>
    <name evidence="2" type="ORF">KMZ68_05435</name>
</gene>
<feature type="transmembrane region" description="Helical" evidence="1">
    <location>
        <begin position="219"/>
        <end position="240"/>
    </location>
</feature>
<dbReference type="RefSeq" id="WP_215614834.1">
    <property type="nucleotide sequence ID" value="NZ_CP076135.1"/>
</dbReference>
<feature type="transmembrane region" description="Helical" evidence="1">
    <location>
        <begin position="175"/>
        <end position="199"/>
    </location>
</feature>
<accession>A0A975RST4</accession>
<keyword evidence="1" id="KW-0812">Transmembrane</keyword>
<dbReference type="Proteomes" id="UP000680805">
    <property type="component" value="Chromosome"/>
</dbReference>
<feature type="transmembrane region" description="Helical" evidence="1">
    <location>
        <begin position="59"/>
        <end position="79"/>
    </location>
</feature>
<protein>
    <submittedName>
        <fullName evidence="2">Uncharacterized protein</fullName>
    </submittedName>
</protein>
<evidence type="ECO:0000313" key="2">
    <source>
        <dbReference type="EMBL" id="QWG19302.1"/>
    </source>
</evidence>
<reference evidence="2" key="1">
    <citation type="submission" date="2021-06" db="EMBL/GenBank/DDBJ databases">
        <title>Bradyrhizobium sp. S2-11-2 Genome sequencing.</title>
        <authorList>
            <person name="Jin L."/>
        </authorList>
    </citation>
    <scope>NUCLEOTIDE SEQUENCE</scope>
    <source>
        <strain evidence="2">S2-11-2</strain>
    </source>
</reference>
<dbReference type="AlphaFoldDB" id="A0A975RST4"/>
<keyword evidence="1" id="KW-1133">Transmembrane helix</keyword>
<evidence type="ECO:0000256" key="1">
    <source>
        <dbReference type="SAM" id="Phobius"/>
    </source>
</evidence>
<feature type="transmembrane region" description="Helical" evidence="1">
    <location>
        <begin position="100"/>
        <end position="117"/>
    </location>
</feature>
<keyword evidence="1" id="KW-0472">Membrane</keyword>
<sequence>MATVSPTPLSTILRTVWEDLGELSVRLRSQSIIGLSVVVVFEIIGSVPAVSGNRLLSEAFGLMSTIALLPFEIAIYRLLILDEATAGYRFEVSTVRFQRMLGWTVVLWALANIPIYLPDAVIPSEGAAAVSSIALIVIGIAVMVRLSILLPAIAVDAPGASVANVLADTRGHAWFIVKAYLAIVAPFVLIVLSAALLAWLAGASEILGRSGRVNPAASAFFGALGFLVVTAFMIVSARLFMRIGDRVKGGAQSPGE</sequence>
<feature type="transmembrane region" description="Helical" evidence="1">
    <location>
        <begin position="32"/>
        <end position="53"/>
    </location>
</feature>
<name>A0A975RST4_9BRAD</name>
<proteinExistence type="predicted"/>
<evidence type="ECO:0000313" key="3">
    <source>
        <dbReference type="Proteomes" id="UP000680805"/>
    </source>
</evidence>